<accession>A0A6M6JEP2</accession>
<evidence type="ECO:0000256" key="1">
    <source>
        <dbReference type="SAM" id="SignalP"/>
    </source>
</evidence>
<dbReference type="RefSeq" id="WP_172155494.1">
    <property type="nucleotide sequence ID" value="NZ_CP053564.1"/>
</dbReference>
<feature type="signal peptide" evidence="1">
    <location>
        <begin position="1"/>
        <end position="38"/>
    </location>
</feature>
<protein>
    <submittedName>
        <fullName evidence="2">Uncharacterized protein</fullName>
    </submittedName>
</protein>
<proteinExistence type="predicted"/>
<keyword evidence="3" id="KW-1185">Reference proteome</keyword>
<organism evidence="2 3">
    <name type="scientific">Pseudonocardia broussonetiae</name>
    <dbReference type="NCBI Taxonomy" id="2736640"/>
    <lineage>
        <taxon>Bacteria</taxon>
        <taxon>Bacillati</taxon>
        <taxon>Actinomycetota</taxon>
        <taxon>Actinomycetes</taxon>
        <taxon>Pseudonocardiales</taxon>
        <taxon>Pseudonocardiaceae</taxon>
        <taxon>Pseudonocardia</taxon>
    </lineage>
</organism>
<sequence>MRSPLLRHLRRTTRAGTAVAVAAAVAAGLALGAGTASAATTVRVSDADITRACGATTPLCEFQRDTGTATVVDGSGAPAGTGYLRLDTPLGNDKATVSTTAFAGRKLSEITALEYRTFVEQAGTSNGQQAPALNIGVTTPQGFTTLVWEPL</sequence>
<reference evidence="2 3" key="1">
    <citation type="submission" date="2020-05" db="EMBL/GenBank/DDBJ databases">
        <authorList>
            <person name="Mo P."/>
        </authorList>
    </citation>
    <scope>NUCLEOTIDE SEQUENCE [LARGE SCALE GENOMIC DNA]</scope>
    <source>
        <strain evidence="2 3">Gen01</strain>
    </source>
</reference>
<evidence type="ECO:0000313" key="2">
    <source>
        <dbReference type="EMBL" id="QJY45447.1"/>
    </source>
</evidence>
<gene>
    <name evidence="2" type="ORF">HOP40_06165</name>
</gene>
<dbReference type="AlphaFoldDB" id="A0A6M6JEP2"/>
<dbReference type="EMBL" id="CP053564">
    <property type="protein sequence ID" value="QJY45447.1"/>
    <property type="molecule type" value="Genomic_DNA"/>
</dbReference>
<feature type="chain" id="PRO_5027088652" evidence="1">
    <location>
        <begin position="39"/>
        <end position="151"/>
    </location>
</feature>
<dbReference type="Proteomes" id="UP000505377">
    <property type="component" value="Chromosome"/>
</dbReference>
<name>A0A6M6JEP2_9PSEU</name>
<keyword evidence="1" id="KW-0732">Signal</keyword>
<evidence type="ECO:0000313" key="3">
    <source>
        <dbReference type="Proteomes" id="UP000505377"/>
    </source>
</evidence>
<dbReference type="KEGG" id="pbro:HOP40_06165"/>